<evidence type="ECO:0000313" key="1">
    <source>
        <dbReference type="EMBL" id="MBD8027041.1"/>
    </source>
</evidence>
<name>A0ABR8XCR9_9BACL</name>
<dbReference type="GO" id="GO:0006508">
    <property type="term" value="P:proteolysis"/>
    <property type="evidence" value="ECO:0007669"/>
    <property type="project" value="UniProtKB-KW"/>
</dbReference>
<protein>
    <submittedName>
        <fullName evidence="1">Spore protease YyaC</fullName>
    </submittedName>
</protein>
<comment type="caution">
    <text evidence="1">The sequence shown here is derived from an EMBL/GenBank/DDBJ whole genome shotgun (WGS) entry which is preliminary data.</text>
</comment>
<dbReference type="InterPro" id="IPR009665">
    <property type="entry name" value="YyaC"/>
</dbReference>
<dbReference type="SUPFAM" id="SSF53163">
    <property type="entry name" value="HybD-like"/>
    <property type="match status" value="1"/>
</dbReference>
<dbReference type="NCBIfam" id="TIGR02841">
    <property type="entry name" value="spore_YyaC"/>
    <property type="match status" value="1"/>
</dbReference>
<accession>A0ABR8XCR9</accession>
<gene>
    <name evidence="1" type="primary">yyaC</name>
    <name evidence="1" type="ORF">H9636_10275</name>
</gene>
<dbReference type="GO" id="GO:0008233">
    <property type="term" value="F:peptidase activity"/>
    <property type="evidence" value="ECO:0007669"/>
    <property type="project" value="UniProtKB-KW"/>
</dbReference>
<keyword evidence="2" id="KW-1185">Reference proteome</keyword>
<proteinExistence type="predicted"/>
<keyword evidence="1" id="KW-0378">Hydrolase</keyword>
<dbReference type="InterPro" id="IPR023430">
    <property type="entry name" value="Pept_HybD-like_dom_sf"/>
</dbReference>
<dbReference type="Proteomes" id="UP000640930">
    <property type="component" value="Unassembled WGS sequence"/>
</dbReference>
<dbReference type="Pfam" id="PF06866">
    <property type="entry name" value="DUF1256"/>
    <property type="match status" value="1"/>
</dbReference>
<dbReference type="RefSeq" id="WP_191707514.1">
    <property type="nucleotide sequence ID" value="NZ_JACSQA010000013.1"/>
</dbReference>
<dbReference type="EMBL" id="JACSQA010000013">
    <property type="protein sequence ID" value="MBD8027041.1"/>
    <property type="molecule type" value="Genomic_DNA"/>
</dbReference>
<organism evidence="1 2">
    <name type="scientific">Ureibacillus galli</name>
    <dbReference type="NCBI Taxonomy" id="2762222"/>
    <lineage>
        <taxon>Bacteria</taxon>
        <taxon>Bacillati</taxon>
        <taxon>Bacillota</taxon>
        <taxon>Bacilli</taxon>
        <taxon>Bacillales</taxon>
        <taxon>Caryophanaceae</taxon>
        <taxon>Ureibacillus</taxon>
    </lineage>
</organism>
<keyword evidence="1" id="KW-0645">Protease</keyword>
<evidence type="ECO:0000313" key="2">
    <source>
        <dbReference type="Proteomes" id="UP000640930"/>
    </source>
</evidence>
<reference evidence="1 2" key="1">
    <citation type="submission" date="2020-08" db="EMBL/GenBank/DDBJ databases">
        <title>A Genomic Blueprint of the Chicken Gut Microbiome.</title>
        <authorList>
            <person name="Gilroy R."/>
            <person name="Ravi A."/>
            <person name="Getino M."/>
            <person name="Pursley I."/>
            <person name="Horton D.L."/>
            <person name="Alikhan N.-F."/>
            <person name="Baker D."/>
            <person name="Gharbi K."/>
            <person name="Hall N."/>
            <person name="Watson M."/>
            <person name="Adriaenssens E.M."/>
            <person name="Foster-Nyarko E."/>
            <person name="Jarju S."/>
            <person name="Secka A."/>
            <person name="Antonio M."/>
            <person name="Oren A."/>
            <person name="Chaudhuri R."/>
            <person name="La Ragione R.M."/>
            <person name="Hildebrand F."/>
            <person name="Pallen M.J."/>
        </authorList>
    </citation>
    <scope>NUCLEOTIDE SEQUENCE [LARGE SCALE GENOMIC DNA]</scope>
    <source>
        <strain evidence="1 2">Re31</strain>
    </source>
</reference>
<sequence>MITKENLRLKVIPSIHQLDKETFIQEITYKLECFFEQKRKIVILCIGTDCSTGDAFGPIVGSLLKKNHFHFPVYGTIENPVDALNLNETILFIQQKYNNPFILTIDASLGKKAQIGSLYFKMGSMIPGKAASKKLPKVGDAQLCAVVNELDSSFFPKKIHETRLYHVYLLASETVKILMESCQRLNRN</sequence>